<dbReference type="OrthoDB" id="9791535at2"/>
<dbReference type="NCBIfam" id="TIGR01909">
    <property type="entry name" value="C_GCAxxG_C_C"/>
    <property type="match status" value="1"/>
</dbReference>
<evidence type="ECO:0000313" key="1">
    <source>
        <dbReference type="EMBL" id="ERT59649.1"/>
    </source>
</evidence>
<evidence type="ECO:0000313" key="2">
    <source>
        <dbReference type="Proteomes" id="UP000017090"/>
    </source>
</evidence>
<dbReference type="EMBL" id="AWXA01000034">
    <property type="protein sequence ID" value="ERT59649.1"/>
    <property type="molecule type" value="Genomic_DNA"/>
</dbReference>
<dbReference type="Pfam" id="PF09719">
    <property type="entry name" value="C_GCAxxG_C_C"/>
    <property type="match status" value="1"/>
</dbReference>
<sequence>MAMTKEELALAYKHQGNNCCQSVLLAFKEKTGLSETILQRLGSGFGGGMATTEETCGALCGAVMVAGLAVTDKRTARKRAQQLQRRFKALSGATVCRVLKGIDSGQPLCSCEECVRYGVRIVEELDDTPQ</sequence>
<dbReference type="STRING" id="1111454.HMPREF1250_0761"/>
<gene>
    <name evidence="1" type="ORF">HMPREF1250_0761</name>
</gene>
<dbReference type="Proteomes" id="UP000017090">
    <property type="component" value="Unassembled WGS sequence"/>
</dbReference>
<accession>U7ULB0</accession>
<comment type="caution">
    <text evidence="1">The sequence shown here is derived from an EMBL/GenBank/DDBJ whole genome shotgun (WGS) entry which is preliminary data.</text>
</comment>
<dbReference type="PATRIC" id="fig|1111454.3.peg.1210"/>
<dbReference type="AlphaFoldDB" id="U7ULB0"/>
<dbReference type="eggNOG" id="COG1433">
    <property type="taxonomic scope" value="Bacteria"/>
</dbReference>
<dbReference type="RefSeq" id="WP_023053703.1">
    <property type="nucleotide sequence ID" value="NZ_AWXA01000034.1"/>
</dbReference>
<keyword evidence="2" id="KW-1185">Reference proteome</keyword>
<dbReference type="InterPro" id="IPR010181">
    <property type="entry name" value="CGCAxxGCC_motif"/>
</dbReference>
<protein>
    <submittedName>
        <fullName evidence="1">Oxidoreductase</fullName>
    </submittedName>
</protein>
<reference evidence="1 2" key="1">
    <citation type="submission" date="2013-09" db="EMBL/GenBank/DDBJ databases">
        <authorList>
            <person name="Durkin A.S."/>
            <person name="Haft D.R."/>
            <person name="McCorrison J."/>
            <person name="Torralba M."/>
            <person name="Gillis M."/>
            <person name="Haft D.H."/>
            <person name="Methe B."/>
            <person name="Sutton G."/>
            <person name="Nelson K.E."/>
        </authorList>
    </citation>
    <scope>NUCLEOTIDE SEQUENCE [LARGE SCALE GENOMIC DNA]</scope>
    <source>
        <strain evidence="1 2">BV3C16-1</strain>
    </source>
</reference>
<proteinExistence type="predicted"/>
<name>U7ULB0_9FIRM</name>
<organism evidence="1 2">
    <name type="scientific">Megasphaera vaginalis</name>
    <name type="common">ex Srinivasan et al. 2021</name>
    <dbReference type="NCBI Taxonomy" id="1111454"/>
    <lineage>
        <taxon>Bacteria</taxon>
        <taxon>Bacillati</taxon>
        <taxon>Bacillota</taxon>
        <taxon>Negativicutes</taxon>
        <taxon>Veillonellales</taxon>
        <taxon>Veillonellaceae</taxon>
        <taxon>Megasphaera</taxon>
    </lineage>
</organism>